<sequence>MQHTDSPSRMSRFRIPFALSALALAAATCAAQEAPAESAASFTVSGFGTLSMVHKADRQSDFVSSVLNANGAGATRVNSINPDSRLGVQFTATSGQWTAVLQLISEQQITNTWRPIVEWGNIKYQATPDLALRLGRIALPMGLAADYRKVGYAFPWVRTPVEVYGAIPITNSDGLDLSYRWNRGDVKNVTQVFYGRNNQKVGENSRLQARHLAGLSNTVTWGAATARVSYLTTELTVDLAHEGFVTYRMFGPAGAAIADQWDADHKRADSLSLGLAYDPGTWFAQGEIGRASTRSYLGDRHVVYLTGGARLGEFTPYLAFAASHPRGATATAGVPLTTLPPAVRPTAAYLTGELNTILRHIADQHTLSAGVRWDLRDNLDLKFQVDRIQPRGQSYGTFVNTQPGFVPGHAVTVATAALDFVF</sequence>
<dbReference type="EMBL" id="SPVF01000065">
    <property type="protein sequence ID" value="TFW26515.1"/>
    <property type="molecule type" value="Genomic_DNA"/>
</dbReference>
<dbReference type="InterPro" id="IPR033900">
    <property type="entry name" value="Gram_neg_porin_domain"/>
</dbReference>
<comment type="caution">
    <text evidence="3">The sequence shown here is derived from an EMBL/GenBank/DDBJ whole genome shotgun (WGS) entry which is preliminary data.</text>
</comment>
<dbReference type="InterPro" id="IPR023614">
    <property type="entry name" value="Porin_dom_sf"/>
</dbReference>
<dbReference type="Proteomes" id="UP000298438">
    <property type="component" value="Unassembled WGS sequence"/>
</dbReference>
<evidence type="ECO:0000313" key="4">
    <source>
        <dbReference type="Proteomes" id="UP000298438"/>
    </source>
</evidence>
<protein>
    <recommendedName>
        <fullName evidence="2">Porin domain-containing protein</fullName>
    </recommendedName>
</protein>
<reference evidence="3 4" key="1">
    <citation type="submission" date="2019-03" db="EMBL/GenBank/DDBJ databases">
        <title>Draft Genome Sequence of Massilia arenosa sp. nov., a Novel Massilia Species Isolated from a Sandy-loam Maize Soil.</title>
        <authorList>
            <person name="Raths R."/>
            <person name="Peta V."/>
            <person name="Bucking H."/>
        </authorList>
    </citation>
    <scope>NUCLEOTIDE SEQUENCE [LARGE SCALE GENOMIC DNA]</scope>
    <source>
        <strain evidence="3 4">MC02</strain>
    </source>
</reference>
<keyword evidence="4" id="KW-1185">Reference proteome</keyword>
<feature type="signal peptide" evidence="1">
    <location>
        <begin position="1"/>
        <end position="30"/>
    </location>
</feature>
<name>A0A4Y9SJL8_9BURK</name>
<dbReference type="OrthoDB" id="197869at2"/>
<dbReference type="Pfam" id="PF13609">
    <property type="entry name" value="Porin_4"/>
    <property type="match status" value="1"/>
</dbReference>
<evidence type="ECO:0000313" key="3">
    <source>
        <dbReference type="EMBL" id="TFW26515.1"/>
    </source>
</evidence>
<evidence type="ECO:0000259" key="2">
    <source>
        <dbReference type="Pfam" id="PF13609"/>
    </source>
</evidence>
<feature type="domain" description="Porin" evidence="2">
    <location>
        <begin position="18"/>
        <end position="388"/>
    </location>
</feature>
<accession>A0A4Y9SJL8</accession>
<feature type="chain" id="PRO_5021451103" description="Porin domain-containing protein" evidence="1">
    <location>
        <begin position="31"/>
        <end position="422"/>
    </location>
</feature>
<evidence type="ECO:0000256" key="1">
    <source>
        <dbReference type="SAM" id="SignalP"/>
    </source>
</evidence>
<proteinExistence type="predicted"/>
<organism evidence="3 4">
    <name type="scientific">Zemynaea arenosa</name>
    <dbReference type="NCBI Taxonomy" id="2561931"/>
    <lineage>
        <taxon>Bacteria</taxon>
        <taxon>Pseudomonadati</taxon>
        <taxon>Pseudomonadota</taxon>
        <taxon>Betaproteobacteria</taxon>
        <taxon>Burkholderiales</taxon>
        <taxon>Oxalobacteraceae</taxon>
        <taxon>Telluria group</taxon>
        <taxon>Zemynaea</taxon>
    </lineage>
</organism>
<dbReference type="SUPFAM" id="SSF56935">
    <property type="entry name" value="Porins"/>
    <property type="match status" value="1"/>
</dbReference>
<dbReference type="Gene3D" id="2.40.160.10">
    <property type="entry name" value="Porin"/>
    <property type="match status" value="1"/>
</dbReference>
<keyword evidence="1" id="KW-0732">Signal</keyword>
<dbReference type="AlphaFoldDB" id="A0A4Y9SJL8"/>
<gene>
    <name evidence="3" type="ORF">E4L96_04310</name>
</gene>